<accession>A0A2S9H3N1</accession>
<dbReference type="EMBL" id="PUGF01000002">
    <property type="protein sequence ID" value="PRC94543.1"/>
    <property type="molecule type" value="Genomic_DNA"/>
</dbReference>
<keyword evidence="2" id="KW-1185">Reference proteome</keyword>
<dbReference type="AlphaFoldDB" id="A0A2S9H3N1"/>
<dbReference type="OrthoDB" id="6120657at2"/>
<reference evidence="1 2" key="1">
    <citation type="submission" date="2018-02" db="EMBL/GenBank/DDBJ databases">
        <title>Solimicrobium silvestre gen. nov., sp. nov., isolated from alpine forest soil.</title>
        <authorList>
            <person name="Margesin R."/>
            <person name="Albuquerque L."/>
            <person name="Zhang D.-C."/>
            <person name="Froufe H.J.C."/>
            <person name="Severino R."/>
            <person name="Roxo I."/>
            <person name="Egas C."/>
            <person name="Da Costa M.S."/>
        </authorList>
    </citation>
    <scope>NUCLEOTIDE SEQUENCE [LARGE SCALE GENOMIC DNA]</scope>
    <source>
        <strain evidence="1 2">S20-91</strain>
    </source>
</reference>
<sequence length="67" mass="7789">MRNNRNFCNRSENEQIWMMKNTWCDKCNAADFGLKDPIEYEENGKIIVEGKCSICSSIVLNEVLVEN</sequence>
<gene>
    <name evidence="1" type="ORF">S2091_0546</name>
</gene>
<comment type="caution">
    <text evidence="1">The sequence shown here is derived from an EMBL/GenBank/DDBJ whole genome shotgun (WGS) entry which is preliminary data.</text>
</comment>
<dbReference type="Proteomes" id="UP000237839">
    <property type="component" value="Unassembled WGS sequence"/>
</dbReference>
<protein>
    <submittedName>
        <fullName evidence="1">Uncharacterized protein</fullName>
    </submittedName>
</protein>
<dbReference type="RefSeq" id="WP_105530270.1">
    <property type="nucleotide sequence ID" value="NZ_PUGF01000002.1"/>
</dbReference>
<evidence type="ECO:0000313" key="2">
    <source>
        <dbReference type="Proteomes" id="UP000237839"/>
    </source>
</evidence>
<evidence type="ECO:0000313" key="1">
    <source>
        <dbReference type="EMBL" id="PRC94543.1"/>
    </source>
</evidence>
<name>A0A2S9H3N1_9BURK</name>
<organism evidence="1 2">
    <name type="scientific">Solimicrobium silvestre</name>
    <dbReference type="NCBI Taxonomy" id="2099400"/>
    <lineage>
        <taxon>Bacteria</taxon>
        <taxon>Pseudomonadati</taxon>
        <taxon>Pseudomonadota</taxon>
        <taxon>Betaproteobacteria</taxon>
        <taxon>Burkholderiales</taxon>
        <taxon>Oxalobacteraceae</taxon>
        <taxon>Solimicrobium</taxon>
    </lineage>
</organism>
<proteinExistence type="predicted"/>